<dbReference type="OrthoDB" id="3268246at2759"/>
<dbReference type="AlphaFoldDB" id="W2T4I8"/>
<dbReference type="GO" id="GO:0005829">
    <property type="term" value="C:cytosol"/>
    <property type="evidence" value="ECO:0007669"/>
    <property type="project" value="TreeGrafter"/>
</dbReference>
<dbReference type="InterPro" id="IPR011989">
    <property type="entry name" value="ARM-like"/>
</dbReference>
<feature type="non-terminal residue" evidence="5">
    <location>
        <position position="150"/>
    </location>
</feature>
<dbReference type="STRING" id="51031.W2T4I8"/>
<organism evidence="5 6">
    <name type="scientific">Necator americanus</name>
    <name type="common">Human hookworm</name>
    <dbReference type="NCBI Taxonomy" id="51031"/>
    <lineage>
        <taxon>Eukaryota</taxon>
        <taxon>Metazoa</taxon>
        <taxon>Ecdysozoa</taxon>
        <taxon>Nematoda</taxon>
        <taxon>Chromadorea</taxon>
        <taxon>Rhabditida</taxon>
        <taxon>Rhabditina</taxon>
        <taxon>Rhabditomorpha</taxon>
        <taxon>Strongyloidea</taxon>
        <taxon>Ancylostomatidae</taxon>
        <taxon>Bunostominae</taxon>
        <taxon>Necator</taxon>
    </lineage>
</organism>
<dbReference type="GO" id="GO:0005635">
    <property type="term" value="C:nuclear envelope"/>
    <property type="evidence" value="ECO:0007669"/>
    <property type="project" value="TreeGrafter"/>
</dbReference>
<dbReference type="PANTHER" id="PTHR10997">
    <property type="entry name" value="IMPORTIN-7, 8, 11"/>
    <property type="match status" value="1"/>
</dbReference>
<dbReference type="SMART" id="SM00913">
    <property type="entry name" value="IBN_N"/>
    <property type="match status" value="1"/>
</dbReference>
<dbReference type="GO" id="GO:0005049">
    <property type="term" value="F:nuclear export signal receptor activity"/>
    <property type="evidence" value="ECO:0007669"/>
    <property type="project" value="TreeGrafter"/>
</dbReference>
<dbReference type="GO" id="GO:0006606">
    <property type="term" value="P:protein import into nucleus"/>
    <property type="evidence" value="ECO:0007669"/>
    <property type="project" value="TreeGrafter"/>
</dbReference>
<dbReference type="Gene3D" id="1.25.10.10">
    <property type="entry name" value="Leucine-rich Repeat Variant"/>
    <property type="match status" value="1"/>
</dbReference>
<gene>
    <name evidence="5" type="ORF">NECAME_03645</name>
</gene>
<evidence type="ECO:0000259" key="4">
    <source>
        <dbReference type="PROSITE" id="PS50166"/>
    </source>
</evidence>
<evidence type="ECO:0000313" key="6">
    <source>
        <dbReference type="Proteomes" id="UP000053676"/>
    </source>
</evidence>
<reference evidence="6" key="1">
    <citation type="journal article" date="2014" name="Nat. Genet.">
        <title>Genome of the human hookworm Necator americanus.</title>
        <authorList>
            <person name="Tang Y.T."/>
            <person name="Gao X."/>
            <person name="Rosa B.A."/>
            <person name="Abubucker S."/>
            <person name="Hallsworth-Pepin K."/>
            <person name="Martin J."/>
            <person name="Tyagi R."/>
            <person name="Heizer E."/>
            <person name="Zhang X."/>
            <person name="Bhonagiri-Palsikar V."/>
            <person name="Minx P."/>
            <person name="Warren W.C."/>
            <person name="Wang Q."/>
            <person name="Zhan B."/>
            <person name="Hotez P.J."/>
            <person name="Sternberg P.W."/>
            <person name="Dougall A."/>
            <person name="Gaze S.T."/>
            <person name="Mulvenna J."/>
            <person name="Sotillo J."/>
            <person name="Ranganathan S."/>
            <person name="Rabelo E.M."/>
            <person name="Wilson R.K."/>
            <person name="Felgner P.L."/>
            <person name="Bethony J."/>
            <person name="Hawdon J.M."/>
            <person name="Gasser R.B."/>
            <person name="Loukas A."/>
            <person name="Mitreva M."/>
        </authorList>
    </citation>
    <scope>NUCLEOTIDE SEQUENCE [LARGE SCALE GENOMIC DNA]</scope>
</reference>
<sequence>MDGSAQEVALALQGTLQQDPNVRKQSENRIWEYGKVSGFASLLLRLACSDETAAEIRMAAAIALKNFIRKNWGEAPEVDLTAEEEEEIRQSVLQGMFLIRGTLQGQLSHAVQLMAKRDFPDRWPSLVPSLAEHMKVDDLGRLVAALSAMD</sequence>
<dbReference type="PANTHER" id="PTHR10997:SF8">
    <property type="entry name" value="EXPORTIN-2"/>
    <property type="match status" value="1"/>
</dbReference>
<dbReference type="InterPro" id="IPR016024">
    <property type="entry name" value="ARM-type_fold"/>
</dbReference>
<dbReference type="InterPro" id="IPR001494">
    <property type="entry name" value="Importin-beta_N"/>
</dbReference>
<evidence type="ECO:0000256" key="3">
    <source>
        <dbReference type="ARBA" id="ARBA00023242"/>
    </source>
</evidence>
<dbReference type="PROSITE" id="PS50166">
    <property type="entry name" value="IMPORTIN_B_NT"/>
    <property type="match status" value="1"/>
</dbReference>
<dbReference type="GO" id="GO:0031267">
    <property type="term" value="F:small GTPase binding"/>
    <property type="evidence" value="ECO:0007669"/>
    <property type="project" value="InterPro"/>
</dbReference>
<comment type="subcellular location">
    <subcellularLocation>
        <location evidence="1">Nucleus</location>
    </subcellularLocation>
</comment>
<keyword evidence="3" id="KW-0539">Nucleus</keyword>
<dbReference type="EMBL" id="KI660267">
    <property type="protein sequence ID" value="ETN75872.1"/>
    <property type="molecule type" value="Genomic_DNA"/>
</dbReference>
<dbReference type="GO" id="GO:0006611">
    <property type="term" value="P:protein export from nucleus"/>
    <property type="evidence" value="ECO:0007669"/>
    <property type="project" value="TreeGrafter"/>
</dbReference>
<dbReference type="Proteomes" id="UP000053676">
    <property type="component" value="Unassembled WGS sequence"/>
</dbReference>
<protein>
    <submittedName>
        <fullName evidence="5">Importin-beta protein</fullName>
    </submittedName>
</protein>
<accession>W2T4I8</accession>
<keyword evidence="2" id="KW-0813">Transport</keyword>
<feature type="domain" description="Importin N-terminal" evidence="4">
    <location>
        <begin position="26"/>
        <end position="98"/>
    </location>
</feature>
<dbReference type="KEGG" id="nai:NECAME_03645"/>
<evidence type="ECO:0000256" key="1">
    <source>
        <dbReference type="ARBA" id="ARBA00004123"/>
    </source>
</evidence>
<name>W2T4I8_NECAM</name>
<dbReference type="Pfam" id="PF03810">
    <property type="entry name" value="IBN_N"/>
    <property type="match status" value="1"/>
</dbReference>
<keyword evidence="6" id="KW-1185">Reference proteome</keyword>
<proteinExistence type="predicted"/>
<evidence type="ECO:0000313" key="5">
    <source>
        <dbReference type="EMBL" id="ETN75872.1"/>
    </source>
</evidence>
<dbReference type="SUPFAM" id="SSF48371">
    <property type="entry name" value="ARM repeat"/>
    <property type="match status" value="1"/>
</dbReference>
<evidence type="ECO:0000256" key="2">
    <source>
        <dbReference type="ARBA" id="ARBA00022448"/>
    </source>
</evidence>